<comment type="caution">
    <text evidence="4">The sequence shown here is derived from an EMBL/GenBank/DDBJ whole genome shotgun (WGS) entry which is preliminary data.</text>
</comment>
<evidence type="ECO:0000256" key="1">
    <source>
        <dbReference type="ARBA" id="ARBA00022630"/>
    </source>
</evidence>
<dbReference type="InterPro" id="IPR003953">
    <property type="entry name" value="FAD-dep_OxRdtase_2_FAD-bd"/>
</dbReference>
<dbReference type="InterPro" id="IPR036188">
    <property type="entry name" value="FAD/NAD-bd_sf"/>
</dbReference>
<evidence type="ECO:0000259" key="3">
    <source>
        <dbReference type="Pfam" id="PF00890"/>
    </source>
</evidence>
<feature type="domain" description="FAD-dependent oxidoreductase 2 FAD-binding" evidence="3">
    <location>
        <begin position="5"/>
        <end position="41"/>
    </location>
</feature>
<dbReference type="EMBL" id="QXQA01000026">
    <property type="protein sequence ID" value="RIX46558.1"/>
    <property type="molecule type" value="Genomic_DNA"/>
</dbReference>
<dbReference type="AlphaFoldDB" id="A0A3A1UT23"/>
<accession>A0A3A1UT23</accession>
<name>A0A3A1UT23_9BACL</name>
<dbReference type="Proteomes" id="UP000266482">
    <property type="component" value="Unassembled WGS sequence"/>
</dbReference>
<proteinExistence type="predicted"/>
<keyword evidence="2" id="KW-0560">Oxidoreductase</keyword>
<dbReference type="SUPFAM" id="SSF51905">
    <property type="entry name" value="FAD/NAD(P)-binding domain"/>
    <property type="match status" value="1"/>
</dbReference>
<reference evidence="4 5" key="1">
    <citation type="submission" date="2018-09" db="EMBL/GenBank/DDBJ databases">
        <title>Paenibacillus aracenensis nov. sp. isolated from a cave in southern Spain.</title>
        <authorList>
            <person name="Jurado V."/>
            <person name="Gutierrez-Patricio S."/>
            <person name="Gonzalez-Pimentel J.L."/>
            <person name="Miller A.Z."/>
            <person name="Laiz L."/>
            <person name="Saiz-Jimenez C."/>
        </authorList>
    </citation>
    <scope>NUCLEOTIDE SEQUENCE [LARGE SCALE GENOMIC DNA]</scope>
    <source>
        <strain evidence="4 5">DSM 22867</strain>
    </source>
</reference>
<dbReference type="Pfam" id="PF00890">
    <property type="entry name" value="FAD_binding_2"/>
    <property type="match status" value="1"/>
</dbReference>
<keyword evidence="1" id="KW-0285">Flavoprotein</keyword>
<evidence type="ECO:0000256" key="2">
    <source>
        <dbReference type="ARBA" id="ARBA00023002"/>
    </source>
</evidence>
<protein>
    <submittedName>
        <fullName evidence="4">FAD-binding protein</fullName>
    </submittedName>
</protein>
<organism evidence="4 5">
    <name type="scientific">Paenibacillus nanensis</name>
    <dbReference type="NCBI Taxonomy" id="393251"/>
    <lineage>
        <taxon>Bacteria</taxon>
        <taxon>Bacillati</taxon>
        <taxon>Bacillota</taxon>
        <taxon>Bacilli</taxon>
        <taxon>Bacillales</taxon>
        <taxon>Paenibacillaceae</taxon>
        <taxon>Paenibacillus</taxon>
    </lineage>
</organism>
<sequence length="44" mass="4614">MQMVDVVVVGGGMADLNNAIYVAKAENQAVVIEKQNRLGGSVKP</sequence>
<gene>
    <name evidence="4" type="ORF">D3P08_26070</name>
</gene>
<evidence type="ECO:0000313" key="5">
    <source>
        <dbReference type="Proteomes" id="UP000266482"/>
    </source>
</evidence>
<keyword evidence="5" id="KW-1185">Reference proteome</keyword>
<dbReference type="GO" id="GO:0016491">
    <property type="term" value="F:oxidoreductase activity"/>
    <property type="evidence" value="ECO:0007669"/>
    <property type="project" value="UniProtKB-KW"/>
</dbReference>
<evidence type="ECO:0000313" key="4">
    <source>
        <dbReference type="EMBL" id="RIX46558.1"/>
    </source>
</evidence>
<dbReference type="Gene3D" id="3.50.50.60">
    <property type="entry name" value="FAD/NAD(P)-binding domain"/>
    <property type="match status" value="1"/>
</dbReference>